<evidence type="ECO:0000256" key="1">
    <source>
        <dbReference type="SAM" id="Phobius"/>
    </source>
</evidence>
<dbReference type="InterPro" id="IPR027417">
    <property type="entry name" value="P-loop_NTPase"/>
</dbReference>
<evidence type="ECO:0008006" key="4">
    <source>
        <dbReference type="Google" id="ProtNLM"/>
    </source>
</evidence>
<feature type="transmembrane region" description="Helical" evidence="1">
    <location>
        <begin position="20"/>
        <end position="42"/>
    </location>
</feature>
<evidence type="ECO:0000313" key="3">
    <source>
        <dbReference type="Proteomes" id="UP000198668"/>
    </source>
</evidence>
<name>A0A1I3BA17_9LACT</name>
<organism evidence="2 3">
    <name type="scientific">Pisciglobus halotolerans</name>
    <dbReference type="NCBI Taxonomy" id="745365"/>
    <lineage>
        <taxon>Bacteria</taxon>
        <taxon>Bacillati</taxon>
        <taxon>Bacillota</taxon>
        <taxon>Bacilli</taxon>
        <taxon>Lactobacillales</taxon>
        <taxon>Carnobacteriaceae</taxon>
    </lineage>
</organism>
<dbReference type="Proteomes" id="UP000198668">
    <property type="component" value="Unassembled WGS sequence"/>
</dbReference>
<gene>
    <name evidence="2" type="ORF">SAMN04489868_10513</name>
</gene>
<sequence length="447" mass="50667">MRRYRRINRSSTSILQAYQIALMACGISLVFLLLAIVISYLISSTELFTSTVSFFHLLIKLFVCTSFVSLALSIIFNSQREQVSTFEIPKMSASAKKLSKKILRLFNDKQVTDVLKLSNPTRFGDEMPLIYVWLDDDCFNGYIAIENIGNFERMDREKYEQRLSGILSGKYKRFAVGSSELSAGDVYMLFYIEDTLTSQRIYINGSNRLDEFVCADVHAICLSRDLVWHTDISPHLSCIARTRSGKSVFVGSYMIPLMKKQGWIVEYNSAKLDRYVKEFNGQSEAVEIVKRSEYWVSVMKERLAKINEVGKDKYLDMDDMPDIAIVFDELGNLNAELELNKDLKKRWESAINKLTATGGSSGIHVIAVSQFATKEGFLPSLARVNCSDAVVMLGGAADSGDERRYLMPGFADFPKRSYGKGQGIARIVGSGRKWENSPHFYETPWFD</sequence>
<dbReference type="Gene3D" id="3.40.50.300">
    <property type="entry name" value="P-loop containing nucleotide triphosphate hydrolases"/>
    <property type="match status" value="1"/>
</dbReference>
<feature type="transmembrane region" description="Helical" evidence="1">
    <location>
        <begin position="54"/>
        <end position="76"/>
    </location>
</feature>
<proteinExistence type="predicted"/>
<protein>
    <recommendedName>
        <fullName evidence="4">Cell division protein FtsK</fullName>
    </recommendedName>
</protein>
<dbReference type="EMBL" id="FOQE01000005">
    <property type="protein sequence ID" value="SFH59135.1"/>
    <property type="molecule type" value="Genomic_DNA"/>
</dbReference>
<dbReference type="PROSITE" id="PS51257">
    <property type="entry name" value="PROKAR_LIPOPROTEIN"/>
    <property type="match status" value="1"/>
</dbReference>
<keyword evidence="1" id="KW-0472">Membrane</keyword>
<keyword evidence="1" id="KW-0812">Transmembrane</keyword>
<evidence type="ECO:0000313" key="2">
    <source>
        <dbReference type="EMBL" id="SFH59135.1"/>
    </source>
</evidence>
<reference evidence="2 3" key="1">
    <citation type="submission" date="2016-10" db="EMBL/GenBank/DDBJ databases">
        <authorList>
            <person name="de Groot N.N."/>
        </authorList>
    </citation>
    <scope>NUCLEOTIDE SEQUENCE [LARGE SCALE GENOMIC DNA]</scope>
    <source>
        <strain evidence="2 3">DSM 27630</strain>
    </source>
</reference>
<keyword evidence="3" id="KW-1185">Reference proteome</keyword>
<keyword evidence="1" id="KW-1133">Transmembrane helix</keyword>
<dbReference type="AlphaFoldDB" id="A0A1I3BA17"/>
<accession>A0A1I3BA17</accession>